<comment type="similarity">
    <text evidence="5 14 16">Belongs to the RNase HII family.</text>
</comment>
<evidence type="ECO:0000256" key="8">
    <source>
        <dbReference type="ARBA" id="ARBA00022490"/>
    </source>
</evidence>
<evidence type="ECO:0000256" key="11">
    <source>
        <dbReference type="ARBA" id="ARBA00022759"/>
    </source>
</evidence>
<comment type="cofactor">
    <cofactor evidence="14 15">
        <name>Mn(2+)</name>
        <dbReference type="ChEBI" id="CHEBI:29035"/>
    </cofactor>
    <cofactor evidence="14 15">
        <name>Mg(2+)</name>
        <dbReference type="ChEBI" id="CHEBI:18420"/>
    </cofactor>
    <text evidence="14 15">Manganese or magnesium. Binds 1 divalent metal ion per monomer in the absence of substrate. May bind a second metal ion after substrate binding.</text>
</comment>
<reference evidence="20 21" key="2">
    <citation type="journal article" date="2015" name="MBio">
        <title>Genome-Resolved Metagenomic Analysis Reveals Roles for Candidate Phyla and Other Microbial Community Members in Biogeochemical Transformations in Oil Reservoirs.</title>
        <authorList>
            <person name="Hu P."/>
            <person name="Tom L."/>
            <person name="Singh A."/>
            <person name="Thomas B.C."/>
            <person name="Baker B.J."/>
            <person name="Piceno Y.M."/>
            <person name="Andersen G.L."/>
            <person name="Banfield J.F."/>
        </authorList>
    </citation>
    <scope>NUCLEOTIDE SEQUENCE [LARGE SCALE GENOMIC DNA]</scope>
</reference>
<evidence type="ECO:0000313" key="18">
    <source>
        <dbReference type="EMBL" id="KUK68074.1"/>
    </source>
</evidence>
<dbReference type="HAMAP" id="MF_00052_B">
    <property type="entry name" value="RNase_HII_B"/>
    <property type="match status" value="1"/>
</dbReference>
<organism evidence="19 21">
    <name type="scientific">Mesotoga infera</name>
    <dbReference type="NCBI Taxonomy" id="1236046"/>
    <lineage>
        <taxon>Bacteria</taxon>
        <taxon>Thermotogati</taxon>
        <taxon>Thermotogota</taxon>
        <taxon>Thermotogae</taxon>
        <taxon>Kosmotogales</taxon>
        <taxon>Kosmotogaceae</taxon>
        <taxon>Mesotoga</taxon>
    </lineage>
</organism>
<comment type="subcellular location">
    <subcellularLocation>
        <location evidence="4 14">Cytoplasm</location>
    </subcellularLocation>
</comment>
<comment type="catalytic activity">
    <reaction evidence="1 14 15 16">
        <text>Endonucleolytic cleavage to 5'-phosphomonoester.</text>
        <dbReference type="EC" id="3.1.26.4"/>
    </reaction>
</comment>
<dbReference type="EC" id="3.1.26.4" evidence="6 14"/>
<dbReference type="Gene3D" id="3.30.420.10">
    <property type="entry name" value="Ribonuclease H-like superfamily/Ribonuclease H"/>
    <property type="match status" value="1"/>
</dbReference>
<comment type="caution">
    <text evidence="19">The sequence shown here is derived from an EMBL/GenBank/DDBJ whole genome shotgun (WGS) entry which is preliminary data.</text>
</comment>
<evidence type="ECO:0000256" key="9">
    <source>
        <dbReference type="ARBA" id="ARBA00022722"/>
    </source>
</evidence>
<gene>
    <name evidence="14" type="primary">rnhB</name>
    <name evidence="18" type="ORF">XD86_0417</name>
    <name evidence="19" type="ORF">XE02_0938</name>
</gene>
<evidence type="ECO:0000256" key="5">
    <source>
        <dbReference type="ARBA" id="ARBA00007383"/>
    </source>
</evidence>
<protein>
    <recommendedName>
        <fullName evidence="7 14">Ribonuclease HII</fullName>
        <shortName evidence="14">RNase HII</shortName>
        <ecNumber evidence="6 14">3.1.26.4</ecNumber>
    </recommendedName>
</protein>
<evidence type="ECO:0000313" key="20">
    <source>
        <dbReference type="Proteomes" id="UP000054260"/>
    </source>
</evidence>
<keyword evidence="9 14" id="KW-0540">Nuclease</keyword>
<dbReference type="PATRIC" id="fig|1236046.5.peg.605"/>
<keyword evidence="12 14" id="KW-0378">Hydrolase</keyword>
<evidence type="ECO:0000256" key="16">
    <source>
        <dbReference type="RuleBase" id="RU003515"/>
    </source>
</evidence>
<dbReference type="InterPro" id="IPR024567">
    <property type="entry name" value="RNase_HII/HIII_dom"/>
</dbReference>
<name>A0A101I7V5_9BACT</name>
<evidence type="ECO:0000256" key="4">
    <source>
        <dbReference type="ARBA" id="ARBA00004496"/>
    </source>
</evidence>
<dbReference type="PROSITE" id="PS51975">
    <property type="entry name" value="RNASE_H_2"/>
    <property type="match status" value="1"/>
</dbReference>
<dbReference type="GO" id="GO:0004523">
    <property type="term" value="F:RNA-DNA hybrid ribonuclease activity"/>
    <property type="evidence" value="ECO:0007669"/>
    <property type="project" value="UniProtKB-UniRule"/>
</dbReference>
<dbReference type="GO" id="GO:0030145">
    <property type="term" value="F:manganese ion binding"/>
    <property type="evidence" value="ECO:0007669"/>
    <property type="project" value="UniProtKB-UniRule"/>
</dbReference>
<dbReference type="GO" id="GO:0032299">
    <property type="term" value="C:ribonuclease H2 complex"/>
    <property type="evidence" value="ECO:0007669"/>
    <property type="project" value="TreeGrafter"/>
</dbReference>
<dbReference type="AlphaFoldDB" id="A0A101I7V5"/>
<evidence type="ECO:0000256" key="6">
    <source>
        <dbReference type="ARBA" id="ARBA00012180"/>
    </source>
</evidence>
<dbReference type="EMBL" id="LGGH01000040">
    <property type="protein sequence ID" value="KUK68074.1"/>
    <property type="molecule type" value="Genomic_DNA"/>
</dbReference>
<keyword evidence="8 14" id="KW-0963">Cytoplasm</keyword>
<evidence type="ECO:0000256" key="12">
    <source>
        <dbReference type="ARBA" id="ARBA00022801"/>
    </source>
</evidence>
<dbReference type="EMBL" id="LGGW01000079">
    <property type="protein sequence ID" value="KUK89610.1"/>
    <property type="molecule type" value="Genomic_DNA"/>
</dbReference>
<evidence type="ECO:0000313" key="19">
    <source>
        <dbReference type="EMBL" id="KUK89610.1"/>
    </source>
</evidence>
<keyword evidence="10 14" id="KW-0479">Metal-binding</keyword>
<keyword evidence="13 14" id="KW-0464">Manganese</keyword>
<comment type="cofactor">
    <cofactor evidence="2">
        <name>Mg(2+)</name>
        <dbReference type="ChEBI" id="CHEBI:18420"/>
    </cofactor>
</comment>
<evidence type="ECO:0000256" key="13">
    <source>
        <dbReference type="ARBA" id="ARBA00023211"/>
    </source>
</evidence>
<reference evidence="19" key="1">
    <citation type="journal article" date="2015" name="MBio">
        <title>Genome-resolved metagenomic analysis reveals roles for candidate phyla and other microbial community members in biogeochemical transformations in oil reservoirs.</title>
        <authorList>
            <person name="Hu P."/>
            <person name="Tom L."/>
            <person name="Singh A."/>
            <person name="Thomas B.C."/>
            <person name="Baker B.J."/>
            <person name="Piceno Y.M."/>
            <person name="Andersen G.L."/>
            <person name="Banfield J.F."/>
        </authorList>
    </citation>
    <scope>NUCLEOTIDE SEQUENCE [LARGE SCALE GENOMIC DNA]</scope>
    <source>
        <strain evidence="18">46_47</strain>
        <strain evidence="19">46_70</strain>
    </source>
</reference>
<feature type="binding site" evidence="14 15">
    <location>
        <position position="48"/>
    </location>
    <ligand>
        <name>a divalent metal cation</name>
        <dbReference type="ChEBI" id="CHEBI:60240"/>
    </ligand>
</feature>
<sequence>MAFASCAEAYEMVMYNFSMKLSEEEFNKLVRFDAAYRVDHKIVAGVDEAGRGPLAGPVVAAAVIVLNPVEGVYDSKALSRKIRESLFERIIENSIVGIGLSSPEEIDLINVLAATRLAMNRALSVLSERPDYVIVDGKWLRLDVEGECVVRGDRKSASIASASIIAKVFRDRIMDSLDSLYPEYGYRRHKGYCTEMHLNALREFGPTTWHRLTYRPIRELIPKELVSRWSEENEVSNARLFRAGLATLEVKN</sequence>
<feature type="binding site" evidence="14 15">
    <location>
        <position position="47"/>
    </location>
    <ligand>
        <name>a divalent metal cation</name>
        <dbReference type="ChEBI" id="CHEBI:60240"/>
    </ligand>
</feature>
<accession>A0A101I7V5</accession>
<evidence type="ECO:0000256" key="3">
    <source>
        <dbReference type="ARBA" id="ARBA00004065"/>
    </source>
</evidence>
<keyword evidence="11 14" id="KW-0255">Endonuclease</keyword>
<dbReference type="Proteomes" id="UP000054260">
    <property type="component" value="Unassembled WGS sequence"/>
</dbReference>
<feature type="domain" description="RNase H type-2" evidence="17">
    <location>
        <begin position="41"/>
        <end position="226"/>
    </location>
</feature>
<evidence type="ECO:0000259" key="17">
    <source>
        <dbReference type="PROSITE" id="PS51975"/>
    </source>
</evidence>
<dbReference type="GO" id="GO:0043137">
    <property type="term" value="P:DNA replication, removal of RNA primer"/>
    <property type="evidence" value="ECO:0007669"/>
    <property type="project" value="TreeGrafter"/>
</dbReference>
<evidence type="ECO:0000256" key="14">
    <source>
        <dbReference type="HAMAP-Rule" id="MF_00052"/>
    </source>
</evidence>
<dbReference type="InterPro" id="IPR036397">
    <property type="entry name" value="RNaseH_sf"/>
</dbReference>
<dbReference type="CDD" id="cd07182">
    <property type="entry name" value="RNase_HII_bacteria_HII_like"/>
    <property type="match status" value="1"/>
</dbReference>
<evidence type="ECO:0000256" key="2">
    <source>
        <dbReference type="ARBA" id="ARBA00001946"/>
    </source>
</evidence>
<dbReference type="InterPro" id="IPR001352">
    <property type="entry name" value="RNase_HII/HIII"/>
</dbReference>
<dbReference type="Proteomes" id="UP000055014">
    <property type="component" value="Unassembled WGS sequence"/>
</dbReference>
<dbReference type="InterPro" id="IPR012337">
    <property type="entry name" value="RNaseH-like_sf"/>
</dbReference>
<dbReference type="SUPFAM" id="SSF53098">
    <property type="entry name" value="Ribonuclease H-like"/>
    <property type="match status" value="1"/>
</dbReference>
<dbReference type="InterPro" id="IPR022898">
    <property type="entry name" value="RNase_HII"/>
</dbReference>
<evidence type="ECO:0000256" key="7">
    <source>
        <dbReference type="ARBA" id="ARBA00019179"/>
    </source>
</evidence>
<dbReference type="PANTHER" id="PTHR10954">
    <property type="entry name" value="RIBONUCLEASE H2 SUBUNIT A"/>
    <property type="match status" value="1"/>
</dbReference>
<evidence type="ECO:0000256" key="15">
    <source>
        <dbReference type="PROSITE-ProRule" id="PRU01319"/>
    </source>
</evidence>
<dbReference type="GO" id="GO:0006298">
    <property type="term" value="P:mismatch repair"/>
    <property type="evidence" value="ECO:0007669"/>
    <property type="project" value="TreeGrafter"/>
</dbReference>
<comment type="function">
    <text evidence="3 14 16">Endonuclease that specifically degrades the RNA of RNA-DNA hybrids.</text>
</comment>
<dbReference type="NCBIfam" id="NF000595">
    <property type="entry name" value="PRK00015.1-3"/>
    <property type="match status" value="1"/>
</dbReference>
<evidence type="ECO:0000313" key="21">
    <source>
        <dbReference type="Proteomes" id="UP000055014"/>
    </source>
</evidence>
<dbReference type="PANTHER" id="PTHR10954:SF18">
    <property type="entry name" value="RIBONUCLEASE HII"/>
    <property type="match status" value="1"/>
</dbReference>
<proteinExistence type="inferred from homology"/>
<feature type="binding site" evidence="14 15">
    <location>
        <position position="136"/>
    </location>
    <ligand>
        <name>a divalent metal cation</name>
        <dbReference type="ChEBI" id="CHEBI:60240"/>
    </ligand>
</feature>
<dbReference type="GO" id="GO:0003723">
    <property type="term" value="F:RNA binding"/>
    <property type="evidence" value="ECO:0007669"/>
    <property type="project" value="UniProtKB-UniRule"/>
</dbReference>
<evidence type="ECO:0000256" key="1">
    <source>
        <dbReference type="ARBA" id="ARBA00000077"/>
    </source>
</evidence>
<evidence type="ECO:0000256" key="10">
    <source>
        <dbReference type="ARBA" id="ARBA00022723"/>
    </source>
</evidence>
<dbReference type="Pfam" id="PF01351">
    <property type="entry name" value="RNase_HII"/>
    <property type="match status" value="1"/>
</dbReference>
<dbReference type="GO" id="GO:0005737">
    <property type="term" value="C:cytoplasm"/>
    <property type="evidence" value="ECO:0007669"/>
    <property type="project" value="UniProtKB-SubCell"/>
</dbReference>